<comment type="caution">
    <text evidence="1">The sequence shown here is derived from an EMBL/GenBank/DDBJ whole genome shotgun (WGS) entry which is preliminary data.</text>
</comment>
<dbReference type="AlphaFoldDB" id="A0A8X6MI19"/>
<name>A0A8X6MI19_NEPPI</name>
<gene>
    <name evidence="1" type="ORF">NPIL_52951</name>
</gene>
<protein>
    <submittedName>
        <fullName evidence="1">Uncharacterized protein</fullName>
    </submittedName>
</protein>
<sequence>MVEVGNISKYRCYSEEKRKTVVSATRVEYPLENHFNRFPSFDKIVSVIAWIKRFCDSCKMSKENCVIGQLGVSERNRPELNCQYNLEKKSSSSPENKEDIKALYPLTPAMSMHEMLVTGVSHFDELDASSMKRQLVYRQKLKQDLQRRFRRREVGC</sequence>
<dbReference type="Proteomes" id="UP000887013">
    <property type="component" value="Unassembled WGS sequence"/>
</dbReference>
<accession>A0A8X6MI19</accession>
<organism evidence="1 2">
    <name type="scientific">Nephila pilipes</name>
    <name type="common">Giant wood spider</name>
    <name type="synonym">Nephila maculata</name>
    <dbReference type="NCBI Taxonomy" id="299642"/>
    <lineage>
        <taxon>Eukaryota</taxon>
        <taxon>Metazoa</taxon>
        <taxon>Ecdysozoa</taxon>
        <taxon>Arthropoda</taxon>
        <taxon>Chelicerata</taxon>
        <taxon>Arachnida</taxon>
        <taxon>Araneae</taxon>
        <taxon>Araneomorphae</taxon>
        <taxon>Entelegynae</taxon>
        <taxon>Araneoidea</taxon>
        <taxon>Nephilidae</taxon>
        <taxon>Nephila</taxon>
    </lineage>
</organism>
<evidence type="ECO:0000313" key="1">
    <source>
        <dbReference type="EMBL" id="GFS58101.1"/>
    </source>
</evidence>
<reference evidence="1" key="1">
    <citation type="submission" date="2020-08" db="EMBL/GenBank/DDBJ databases">
        <title>Multicomponent nature underlies the extraordinary mechanical properties of spider dragline silk.</title>
        <authorList>
            <person name="Kono N."/>
            <person name="Nakamura H."/>
            <person name="Mori M."/>
            <person name="Yoshida Y."/>
            <person name="Ohtoshi R."/>
            <person name="Malay A.D."/>
            <person name="Moran D.A.P."/>
            <person name="Tomita M."/>
            <person name="Numata K."/>
            <person name="Arakawa K."/>
        </authorList>
    </citation>
    <scope>NUCLEOTIDE SEQUENCE</scope>
</reference>
<evidence type="ECO:0000313" key="2">
    <source>
        <dbReference type="Proteomes" id="UP000887013"/>
    </source>
</evidence>
<keyword evidence="2" id="KW-1185">Reference proteome</keyword>
<dbReference type="EMBL" id="BMAW01093006">
    <property type="protein sequence ID" value="GFS58101.1"/>
    <property type="molecule type" value="Genomic_DNA"/>
</dbReference>
<proteinExistence type="predicted"/>
<dbReference type="OrthoDB" id="10513645at2759"/>